<accession>A0A8J7NRR3</accession>
<name>A0A8J7NRR3_ATRSP</name>
<dbReference type="Pfam" id="PF15051">
    <property type="entry name" value="FAM198"/>
    <property type="match status" value="1"/>
</dbReference>
<dbReference type="PANTHER" id="PTHR15905:SF1">
    <property type="entry name" value="GOLGI-ASSOCIATED KINASE 1B"/>
    <property type="match status" value="1"/>
</dbReference>
<keyword evidence="7" id="KW-1185">Reference proteome</keyword>
<comment type="caution">
    <text evidence="6">The sequence shown here is derived from an EMBL/GenBank/DDBJ whole genome shotgun (WGS) entry which is preliminary data.</text>
</comment>
<organism evidence="6 7">
    <name type="scientific">Atractosteus spatula</name>
    <name type="common">Alligator gar</name>
    <name type="synonym">Lepisosteus spatula</name>
    <dbReference type="NCBI Taxonomy" id="7917"/>
    <lineage>
        <taxon>Eukaryota</taxon>
        <taxon>Metazoa</taxon>
        <taxon>Chordata</taxon>
        <taxon>Craniata</taxon>
        <taxon>Vertebrata</taxon>
        <taxon>Euteleostomi</taxon>
        <taxon>Actinopterygii</taxon>
        <taxon>Neopterygii</taxon>
        <taxon>Holostei</taxon>
        <taxon>Semionotiformes</taxon>
        <taxon>Lepisosteidae</taxon>
        <taxon>Atractosteus</taxon>
    </lineage>
</organism>
<dbReference type="InterPro" id="IPR029207">
    <property type="entry name" value="FAM198"/>
</dbReference>
<dbReference type="GO" id="GO:0005794">
    <property type="term" value="C:Golgi apparatus"/>
    <property type="evidence" value="ECO:0007669"/>
    <property type="project" value="UniProtKB-SubCell"/>
</dbReference>
<evidence type="ECO:0000256" key="5">
    <source>
        <dbReference type="ARBA" id="ARBA00023136"/>
    </source>
</evidence>
<evidence type="ECO:0000256" key="2">
    <source>
        <dbReference type="ARBA" id="ARBA00004555"/>
    </source>
</evidence>
<evidence type="ECO:0000313" key="6">
    <source>
        <dbReference type="EMBL" id="MBN3316216.1"/>
    </source>
</evidence>
<sequence length="522" mass="60668">MGTFLICLGEVKNFIVQWSSCCFRRVLKIISRYSKSKRNFLIASTCFMYVFFLVSRVGRDLPELSDKQHRRSRGNYTQKSGMSRAASTLVRIEDISEDNTATRKPNVVYITLKSKRGKPAVIRGTIRPKTRRKYSITNSHALVDGLNDIRNIIQSEGTRLSNNTRTGHENQRQSFPHVFKDTIPHEGQRQPIGARYGSLRIYSESAPPWFSKEDIDALRFLADSYVSKIKDISSGRQQRLLLFETSTDTPDKFSGEAKNNTSKCQGRCGLIKRPVDMSEVFAFHLDRILGFNRSLPAVCRRFRLFQDSQPYPVVLWDSTLSPADNEIQSTVRLTWGSYQHSLKQKCWQRGIVPKAEWRCSSIHHYEWSKLALFDFLLQVYNRLDRNCCGFKPRKEDTCFQNGLYLECADRDNINLMHIFHRRNDPRHLVFVDNKGYFDRDEGNLDFKLLEGIKELPESAVTVLKSQRLREKLLQSLFLDKVYWESQGGRRGIEKLIDVIERRVKILLTYINAHGIKVIRMNE</sequence>
<keyword evidence="5" id="KW-0472">Membrane</keyword>
<gene>
    <name evidence="6" type="primary">Fam198b</name>
    <name evidence="6" type="ORF">GTO95_0014460</name>
</gene>
<evidence type="ECO:0000256" key="3">
    <source>
        <dbReference type="ARBA" id="ARBA00007691"/>
    </source>
</evidence>
<dbReference type="Proteomes" id="UP000736164">
    <property type="component" value="Unassembled WGS sequence"/>
</dbReference>
<dbReference type="PANTHER" id="PTHR15905">
    <property type="entry name" value="GOLGI-ASSOCIATED KINASE 1B-RELATED"/>
    <property type="match status" value="1"/>
</dbReference>
<feature type="non-terminal residue" evidence="6">
    <location>
        <position position="522"/>
    </location>
</feature>
<comment type="subcellular location">
    <subcellularLocation>
        <location evidence="1">Endomembrane system</location>
    </subcellularLocation>
    <subcellularLocation>
        <location evidence="2">Golgi apparatus</location>
    </subcellularLocation>
</comment>
<reference evidence="6" key="1">
    <citation type="journal article" date="2021" name="Cell">
        <title>Tracing the genetic footprints of vertebrate landing in non-teleost ray-finned fishes.</title>
        <authorList>
            <person name="Bi X."/>
            <person name="Wang K."/>
            <person name="Yang L."/>
            <person name="Pan H."/>
            <person name="Jiang H."/>
            <person name="Wei Q."/>
            <person name="Fang M."/>
            <person name="Yu H."/>
            <person name="Zhu C."/>
            <person name="Cai Y."/>
            <person name="He Y."/>
            <person name="Gan X."/>
            <person name="Zeng H."/>
            <person name="Yu D."/>
            <person name="Zhu Y."/>
            <person name="Jiang H."/>
            <person name="Qiu Q."/>
            <person name="Yang H."/>
            <person name="Zhang Y.E."/>
            <person name="Wang W."/>
            <person name="Zhu M."/>
            <person name="He S."/>
            <person name="Zhang G."/>
        </authorList>
    </citation>
    <scope>NUCLEOTIDE SEQUENCE</scope>
    <source>
        <strain evidence="6">Allg_001</strain>
    </source>
</reference>
<feature type="non-terminal residue" evidence="6">
    <location>
        <position position="1"/>
    </location>
</feature>
<evidence type="ECO:0000313" key="7">
    <source>
        <dbReference type="Proteomes" id="UP000736164"/>
    </source>
</evidence>
<dbReference type="AlphaFoldDB" id="A0A8J7NRR3"/>
<keyword evidence="4" id="KW-0333">Golgi apparatus</keyword>
<protein>
    <submittedName>
        <fullName evidence="6">F198B protein</fullName>
    </submittedName>
</protein>
<proteinExistence type="inferred from homology"/>
<evidence type="ECO:0000256" key="1">
    <source>
        <dbReference type="ARBA" id="ARBA00004308"/>
    </source>
</evidence>
<comment type="similarity">
    <text evidence="3">Belongs to the GASK family.</text>
</comment>
<dbReference type="EMBL" id="JAAWVO010027999">
    <property type="protein sequence ID" value="MBN3316216.1"/>
    <property type="molecule type" value="Genomic_DNA"/>
</dbReference>
<evidence type="ECO:0000256" key="4">
    <source>
        <dbReference type="ARBA" id="ARBA00023034"/>
    </source>
</evidence>